<accession>A0A1Q9E0U7</accession>
<dbReference type="AlphaFoldDB" id="A0A1Q9E0U7"/>
<feature type="region of interest" description="Disordered" evidence="1">
    <location>
        <begin position="705"/>
        <end position="725"/>
    </location>
</feature>
<sequence length="725" mass="81449">MENGWMGDESQSLACQEGNQLMYVTLLLAILGSLNGNQVVIEQPSSSCFFVIPLVDFVMTRLLLSTSVKTYAGAFGLNTPKPMQLVGTHRRILDMAREFPSHNLDHGGCVDRDGPRYTGRHEDLQMSEEYTREFARALVECLMAGLSVTDNDLAMISTRFVTVAFNLRLLIQGNIWWRVDLLFDELTEHASEHRKYQKWFKFFQDQLGKTSLMAGPGGLDSHVYSPKGRVPDPDAVQDDLDIIVFASMAKDHRTRSALTTTDAGSVTFECISNKYREPLGDGFRELVMESGVLADKKILSASTVSAWDAWALGSAELLDLIRIVWITRKAKGTATNAPSKTHDDFMGDLVDELVLGDMNADDKQANNAKKEELPPADCDWSPCEVKQEDEKEEWAKHEDDPSADASGSAWAKDEYEHEDQDLSEVGMAGVSVAKGGFRDLQPEEKSRLLTVPECIMNEIGLHNLNPALSRAHPTPYKMLKHFFHRYLQLDTVDFYIQVEQTQQPRTRPMWIAKAIVEAALNLPPHNGKVKRHVTNMLDEVVQELVDIFQKKFAADEQVTYHETFAQFFGCRTVLFFQACEPVYSLHEKAIAAALEDLEHVVDTKLEVLDQSRLWSTGVVRLVTRSSCQRTRYCVQNDANRGEAYRHLLPVGARLQEVVGKGRVHLKKADTQDMLADLMANLLDGPTANKLLSRMGYTGRKEQMLNNRPLGLGGPEDGLPLTRTWK</sequence>
<gene>
    <name evidence="2" type="ORF">AK812_SmicGene16231</name>
</gene>
<dbReference type="Proteomes" id="UP000186817">
    <property type="component" value="Unassembled WGS sequence"/>
</dbReference>
<name>A0A1Q9E0U7_SYMMI</name>
<proteinExistence type="predicted"/>
<feature type="compositionally biased region" description="Basic and acidic residues" evidence="1">
    <location>
        <begin position="364"/>
        <end position="373"/>
    </location>
</feature>
<protein>
    <submittedName>
        <fullName evidence="2">Uncharacterized protein</fullName>
    </submittedName>
</protein>
<keyword evidence="3" id="KW-1185">Reference proteome</keyword>
<reference evidence="2 3" key="1">
    <citation type="submission" date="2016-02" db="EMBL/GenBank/DDBJ databases">
        <title>Genome analysis of coral dinoflagellate symbionts highlights evolutionary adaptations to a symbiotic lifestyle.</title>
        <authorList>
            <person name="Aranda M."/>
            <person name="Li Y."/>
            <person name="Liew Y.J."/>
            <person name="Baumgarten S."/>
            <person name="Simakov O."/>
            <person name="Wilson M."/>
            <person name="Piel J."/>
            <person name="Ashoor H."/>
            <person name="Bougouffa S."/>
            <person name="Bajic V.B."/>
            <person name="Ryu T."/>
            <person name="Ravasi T."/>
            <person name="Bayer T."/>
            <person name="Micklem G."/>
            <person name="Kim H."/>
            <person name="Bhak J."/>
            <person name="Lajeunesse T.C."/>
            <person name="Voolstra C.R."/>
        </authorList>
    </citation>
    <scope>NUCLEOTIDE SEQUENCE [LARGE SCALE GENOMIC DNA]</scope>
    <source>
        <strain evidence="2 3">CCMP2467</strain>
    </source>
</reference>
<evidence type="ECO:0000313" key="3">
    <source>
        <dbReference type="Proteomes" id="UP000186817"/>
    </source>
</evidence>
<feature type="compositionally biased region" description="Basic and acidic residues" evidence="1">
    <location>
        <begin position="385"/>
        <end position="400"/>
    </location>
</feature>
<organism evidence="2 3">
    <name type="scientific">Symbiodinium microadriaticum</name>
    <name type="common">Dinoflagellate</name>
    <name type="synonym">Zooxanthella microadriatica</name>
    <dbReference type="NCBI Taxonomy" id="2951"/>
    <lineage>
        <taxon>Eukaryota</taxon>
        <taxon>Sar</taxon>
        <taxon>Alveolata</taxon>
        <taxon>Dinophyceae</taxon>
        <taxon>Suessiales</taxon>
        <taxon>Symbiodiniaceae</taxon>
        <taxon>Symbiodinium</taxon>
    </lineage>
</organism>
<feature type="compositionally biased region" description="Low complexity" evidence="1">
    <location>
        <begin position="716"/>
        <end position="725"/>
    </location>
</feature>
<comment type="caution">
    <text evidence="2">The sequence shown here is derived from an EMBL/GenBank/DDBJ whole genome shotgun (WGS) entry which is preliminary data.</text>
</comment>
<evidence type="ECO:0000313" key="2">
    <source>
        <dbReference type="EMBL" id="OLQ01042.1"/>
    </source>
</evidence>
<feature type="region of interest" description="Disordered" evidence="1">
    <location>
        <begin position="364"/>
        <end position="418"/>
    </location>
</feature>
<evidence type="ECO:0000256" key="1">
    <source>
        <dbReference type="SAM" id="MobiDB-lite"/>
    </source>
</evidence>
<dbReference type="EMBL" id="LSRX01000306">
    <property type="protein sequence ID" value="OLQ01042.1"/>
    <property type="molecule type" value="Genomic_DNA"/>
</dbReference>